<gene>
    <name evidence="1" type="ORF">LPJ64_006344</name>
</gene>
<organism evidence="1 2">
    <name type="scientific">Coemansia asiatica</name>
    <dbReference type="NCBI Taxonomy" id="1052880"/>
    <lineage>
        <taxon>Eukaryota</taxon>
        <taxon>Fungi</taxon>
        <taxon>Fungi incertae sedis</taxon>
        <taxon>Zoopagomycota</taxon>
        <taxon>Kickxellomycotina</taxon>
        <taxon>Kickxellomycetes</taxon>
        <taxon>Kickxellales</taxon>
        <taxon>Kickxellaceae</taxon>
        <taxon>Coemansia</taxon>
    </lineage>
</organism>
<keyword evidence="2" id="KW-1185">Reference proteome</keyword>
<evidence type="ECO:0000313" key="2">
    <source>
        <dbReference type="Proteomes" id="UP001145021"/>
    </source>
</evidence>
<sequence length="155" mass="16369">MQCQAVERIKKQVKVTLKSLTSLRRQLAPLVANDLHSQLTSAAVYQGVEKDGCDTKLRSAVYHCEDGDGPFANVMGNELGKLMGGSSNVARWVAVIEFGPKAEGGAVVIAGSDEGEINSTLGRLLVTIGECKGGFARGVWQGKASGFGKLARFSV</sequence>
<comment type="caution">
    <text evidence="1">The sequence shown here is derived from an EMBL/GenBank/DDBJ whole genome shotgun (WGS) entry which is preliminary data.</text>
</comment>
<dbReference type="Proteomes" id="UP001145021">
    <property type="component" value="Unassembled WGS sequence"/>
</dbReference>
<evidence type="ECO:0000313" key="1">
    <source>
        <dbReference type="EMBL" id="KAJ1641723.1"/>
    </source>
</evidence>
<proteinExistence type="predicted"/>
<name>A0A9W8CG50_9FUNG</name>
<dbReference type="EMBL" id="JANBOH010000689">
    <property type="protein sequence ID" value="KAJ1641723.1"/>
    <property type="molecule type" value="Genomic_DNA"/>
</dbReference>
<dbReference type="AlphaFoldDB" id="A0A9W8CG50"/>
<accession>A0A9W8CG50</accession>
<protein>
    <submittedName>
        <fullName evidence="1">Uncharacterized protein</fullName>
    </submittedName>
</protein>
<reference evidence="1" key="1">
    <citation type="submission" date="2022-07" db="EMBL/GenBank/DDBJ databases">
        <title>Phylogenomic reconstructions and comparative analyses of Kickxellomycotina fungi.</title>
        <authorList>
            <person name="Reynolds N.K."/>
            <person name="Stajich J.E."/>
            <person name="Barry K."/>
            <person name="Grigoriev I.V."/>
            <person name="Crous P."/>
            <person name="Smith M.E."/>
        </authorList>
    </citation>
    <scope>NUCLEOTIDE SEQUENCE</scope>
    <source>
        <strain evidence="1">NBRC 105413</strain>
    </source>
</reference>